<accession>A0ABX3CNW0</accession>
<keyword evidence="1" id="KW-0812">Transmembrane</keyword>
<evidence type="ECO:0000256" key="1">
    <source>
        <dbReference type="SAM" id="Phobius"/>
    </source>
</evidence>
<keyword evidence="1" id="KW-0472">Membrane</keyword>
<proteinExistence type="predicted"/>
<reference evidence="2 3" key="1">
    <citation type="submission" date="2016-07" db="EMBL/GenBank/DDBJ databases">
        <title>Bacillus oceanisediminis whole genome.</title>
        <authorList>
            <person name="Pal Y."/>
            <person name="Verma A."/>
            <person name="Mual P."/>
            <person name="Srinivasan K."/>
        </authorList>
    </citation>
    <scope>NUCLEOTIDE SEQUENCE [LARGE SCALE GENOMIC DNA]</scope>
    <source>
        <strain evidence="2 3">Bhandara28</strain>
    </source>
</reference>
<dbReference type="EMBL" id="MBRJ01000039">
    <property type="protein sequence ID" value="OHX45054.1"/>
    <property type="molecule type" value="Genomic_DNA"/>
</dbReference>
<evidence type="ECO:0000313" key="2">
    <source>
        <dbReference type="EMBL" id="OHX45054.1"/>
    </source>
</evidence>
<keyword evidence="3" id="KW-1185">Reference proteome</keyword>
<keyword evidence="1" id="KW-1133">Transmembrane helix</keyword>
<comment type="caution">
    <text evidence="2">The sequence shown here is derived from an EMBL/GenBank/DDBJ whole genome shotgun (WGS) entry which is preliminary data.</text>
</comment>
<evidence type="ECO:0000313" key="3">
    <source>
        <dbReference type="Proteomes" id="UP000180194"/>
    </source>
</evidence>
<feature type="transmembrane region" description="Helical" evidence="1">
    <location>
        <begin position="36"/>
        <end position="54"/>
    </location>
</feature>
<dbReference type="Proteomes" id="UP000180194">
    <property type="component" value="Unassembled WGS sequence"/>
</dbReference>
<organism evidence="2 3">
    <name type="scientific">Cytobacillus oceanisediminis</name>
    <dbReference type="NCBI Taxonomy" id="665099"/>
    <lineage>
        <taxon>Bacteria</taxon>
        <taxon>Bacillati</taxon>
        <taxon>Bacillota</taxon>
        <taxon>Bacilli</taxon>
        <taxon>Bacillales</taxon>
        <taxon>Bacillaceae</taxon>
        <taxon>Cytobacillus</taxon>
    </lineage>
</organism>
<name>A0ABX3CNW0_9BACI</name>
<gene>
    <name evidence="2" type="ORF">BBV17_24340</name>
</gene>
<protein>
    <submittedName>
        <fullName evidence="2">Uncharacterized protein</fullName>
    </submittedName>
</protein>
<sequence>MLYPSGFFLISVKKNKEAKKKVKQSTDQKDEKLAKGSYLFGTTLITILVSFIIFRNRSCNKITKTPQ</sequence>